<dbReference type="GO" id="GO:0005525">
    <property type="term" value="F:GTP binding"/>
    <property type="evidence" value="ECO:0007669"/>
    <property type="project" value="InterPro"/>
</dbReference>
<dbReference type="GO" id="GO:0003746">
    <property type="term" value="F:translation elongation factor activity"/>
    <property type="evidence" value="ECO:0007669"/>
    <property type="project" value="TreeGrafter"/>
</dbReference>
<proteinExistence type="predicted"/>
<dbReference type="GO" id="GO:0005829">
    <property type="term" value="C:cytosol"/>
    <property type="evidence" value="ECO:0007669"/>
    <property type="project" value="TreeGrafter"/>
</dbReference>
<dbReference type="InterPro" id="IPR000795">
    <property type="entry name" value="T_Tr_GTP-bd_dom"/>
</dbReference>
<dbReference type="Gene3D" id="3.40.50.300">
    <property type="entry name" value="P-loop containing nucleotide triphosphate hydrolases"/>
    <property type="match status" value="1"/>
</dbReference>
<feature type="domain" description="Tr-type G" evidence="1">
    <location>
        <begin position="12"/>
        <end position="196"/>
    </location>
</feature>
<name>A0A5N5W681_STRMB</name>
<dbReference type="Pfam" id="PF00009">
    <property type="entry name" value="GTP_EFTU"/>
    <property type="match status" value="1"/>
</dbReference>
<dbReference type="PANTHER" id="PTHR43721:SF22">
    <property type="entry name" value="ELONGATION FACTOR TU, MITOCHONDRIAL"/>
    <property type="match status" value="1"/>
</dbReference>
<comment type="caution">
    <text evidence="2">The sequence shown here is derived from an EMBL/GenBank/DDBJ whole genome shotgun (WGS) entry which is preliminary data.</text>
</comment>
<dbReference type="PRINTS" id="PR00315">
    <property type="entry name" value="ELONGATNFCT"/>
</dbReference>
<protein>
    <recommendedName>
        <fullName evidence="1">Tr-type G domain-containing protein</fullName>
    </recommendedName>
</protein>
<dbReference type="InterPro" id="IPR050055">
    <property type="entry name" value="EF-Tu_GTPase"/>
</dbReference>
<dbReference type="AlphaFoldDB" id="A0A5N5W681"/>
<dbReference type="GO" id="GO:0003924">
    <property type="term" value="F:GTPase activity"/>
    <property type="evidence" value="ECO:0007669"/>
    <property type="project" value="InterPro"/>
</dbReference>
<evidence type="ECO:0000313" key="3">
    <source>
        <dbReference type="Proteomes" id="UP000327000"/>
    </source>
</evidence>
<dbReference type="PANTHER" id="PTHR43721">
    <property type="entry name" value="ELONGATION FACTOR TU-RELATED"/>
    <property type="match status" value="1"/>
</dbReference>
<evidence type="ECO:0000259" key="1">
    <source>
        <dbReference type="Pfam" id="PF00009"/>
    </source>
</evidence>
<keyword evidence="3" id="KW-1185">Reference proteome</keyword>
<gene>
    <name evidence="2" type="ORF">FRZ00_20090</name>
</gene>
<dbReference type="SUPFAM" id="SSF52540">
    <property type="entry name" value="P-loop containing nucleoside triphosphate hydrolases"/>
    <property type="match status" value="1"/>
</dbReference>
<reference evidence="2 3" key="1">
    <citation type="journal article" date="2019" name="Microb. Cell Fact.">
        <title>Exploring novel herbicidin analogues by transcriptional regulator overexpression and MS/MS molecular networking.</title>
        <authorList>
            <person name="Shi Y."/>
            <person name="Gu R."/>
            <person name="Li Y."/>
            <person name="Wang X."/>
            <person name="Ren W."/>
            <person name="Li X."/>
            <person name="Wang L."/>
            <person name="Xie Y."/>
            <person name="Hong B."/>
        </authorList>
    </citation>
    <scope>NUCLEOTIDE SEQUENCE [LARGE SCALE GENOMIC DNA]</scope>
    <source>
        <strain evidence="2 3">US-43</strain>
    </source>
</reference>
<organism evidence="2 3">
    <name type="scientific">Streptomyces mobaraensis</name>
    <name type="common">Streptoverticillium mobaraense</name>
    <dbReference type="NCBI Taxonomy" id="35621"/>
    <lineage>
        <taxon>Bacteria</taxon>
        <taxon>Bacillati</taxon>
        <taxon>Actinomycetota</taxon>
        <taxon>Actinomycetes</taxon>
        <taxon>Kitasatosporales</taxon>
        <taxon>Streptomycetaceae</taxon>
        <taxon>Streptomyces</taxon>
    </lineage>
</organism>
<sequence length="200" mass="21301">MTGERGRPRHRKHRTIGTIGHRGHGKTTLAVAAGKAAAKAYRQDAGAVERIVEAAGSTRPALAPYSTHSAYTTADCHYTHFDTEARHVGDLLGHASLDGVVLVVSALGAVPPQARDHLRLARGAGVRRLAVFLNKCDALADPEAAGEAEEAVRALLRDQGLDDERVPIVRGSALRALAGDVFWEASVIELMETLDARLHA</sequence>
<evidence type="ECO:0000313" key="2">
    <source>
        <dbReference type="EMBL" id="KAB7841611.1"/>
    </source>
</evidence>
<dbReference type="InterPro" id="IPR027417">
    <property type="entry name" value="P-loop_NTPase"/>
</dbReference>
<dbReference type="RefSeq" id="WP_152264423.1">
    <property type="nucleotide sequence ID" value="NZ_VOKX01000040.1"/>
</dbReference>
<dbReference type="EMBL" id="VOKX01000040">
    <property type="protein sequence ID" value="KAB7841611.1"/>
    <property type="molecule type" value="Genomic_DNA"/>
</dbReference>
<dbReference type="Proteomes" id="UP000327000">
    <property type="component" value="Unassembled WGS sequence"/>
</dbReference>
<accession>A0A5N5W681</accession>